<sequence>MEVLISSGFIVAWSSYVVLSLWSMFHTKDSLLTPVVSLLPCLFAKGSMAYKLFIYYIFRRSYRREVCQLRGIICCSAQAGSPGDTLEEGRLSVRSSVCQRFTDDKCGVPLVVRLGTTRMN</sequence>
<protein>
    <submittedName>
        <fullName evidence="1">Uncharacterized protein</fullName>
    </submittedName>
</protein>
<dbReference type="Proteomes" id="UP001157502">
    <property type="component" value="Chromosome 7"/>
</dbReference>
<dbReference type="EMBL" id="CM055734">
    <property type="protein sequence ID" value="KAJ8009535.1"/>
    <property type="molecule type" value="Genomic_DNA"/>
</dbReference>
<comment type="caution">
    <text evidence="1">The sequence shown here is derived from an EMBL/GenBank/DDBJ whole genome shotgun (WGS) entry which is preliminary data.</text>
</comment>
<evidence type="ECO:0000313" key="1">
    <source>
        <dbReference type="EMBL" id="KAJ8009535.1"/>
    </source>
</evidence>
<organism evidence="1 2">
    <name type="scientific">Dallia pectoralis</name>
    <name type="common">Alaska blackfish</name>
    <dbReference type="NCBI Taxonomy" id="75939"/>
    <lineage>
        <taxon>Eukaryota</taxon>
        <taxon>Metazoa</taxon>
        <taxon>Chordata</taxon>
        <taxon>Craniata</taxon>
        <taxon>Vertebrata</taxon>
        <taxon>Euteleostomi</taxon>
        <taxon>Actinopterygii</taxon>
        <taxon>Neopterygii</taxon>
        <taxon>Teleostei</taxon>
        <taxon>Protacanthopterygii</taxon>
        <taxon>Esociformes</taxon>
        <taxon>Umbridae</taxon>
        <taxon>Dallia</taxon>
    </lineage>
</organism>
<accession>A0ACC2H1I9</accession>
<proteinExistence type="predicted"/>
<keyword evidence="2" id="KW-1185">Reference proteome</keyword>
<gene>
    <name evidence="1" type="ORF">DPEC_G00089880</name>
</gene>
<reference evidence="1" key="1">
    <citation type="submission" date="2021-05" db="EMBL/GenBank/DDBJ databases">
        <authorList>
            <person name="Pan Q."/>
            <person name="Jouanno E."/>
            <person name="Zahm M."/>
            <person name="Klopp C."/>
            <person name="Cabau C."/>
            <person name="Louis A."/>
            <person name="Berthelot C."/>
            <person name="Parey E."/>
            <person name="Roest Crollius H."/>
            <person name="Montfort J."/>
            <person name="Robinson-Rechavi M."/>
            <person name="Bouchez O."/>
            <person name="Lampietro C."/>
            <person name="Lopez Roques C."/>
            <person name="Donnadieu C."/>
            <person name="Postlethwait J."/>
            <person name="Bobe J."/>
            <person name="Dillon D."/>
            <person name="Chandos A."/>
            <person name="von Hippel F."/>
            <person name="Guiguen Y."/>
        </authorList>
    </citation>
    <scope>NUCLEOTIDE SEQUENCE</scope>
    <source>
        <strain evidence="1">YG-Jan2019</strain>
    </source>
</reference>
<evidence type="ECO:0000313" key="2">
    <source>
        <dbReference type="Proteomes" id="UP001157502"/>
    </source>
</evidence>
<name>A0ACC2H1I9_DALPE</name>